<dbReference type="AlphaFoldDB" id="A0AA96JAZ7"/>
<evidence type="ECO:0000313" key="1">
    <source>
        <dbReference type="EMBL" id="WNM25246.1"/>
    </source>
</evidence>
<evidence type="ECO:0008006" key="3">
    <source>
        <dbReference type="Google" id="ProtNLM"/>
    </source>
</evidence>
<organism evidence="1 2">
    <name type="scientific">Demequina capsici</name>
    <dbReference type="NCBI Taxonomy" id="3075620"/>
    <lineage>
        <taxon>Bacteria</taxon>
        <taxon>Bacillati</taxon>
        <taxon>Actinomycetota</taxon>
        <taxon>Actinomycetes</taxon>
        <taxon>Micrococcales</taxon>
        <taxon>Demequinaceae</taxon>
        <taxon>Demequina</taxon>
    </lineage>
</organism>
<sequence>MPSAHAIAATVGATALPLKSGRVVMDASWSPYIQAEIAIPKQASAVLDTLDPRAAARVSLTVSRTNPAQSRTFNLGVRERIVDHENSDVIVKLASDEARLQDASRVSSMVDDGASSRQRTDGNSMLDLRNLVNGYVFDHLVPGNLTRNPSVSVAWVCSASAVVAAGSSFAGQTIYFDRGVASAAVSLDIGASDEDEVTPGAAYTYSVDLMASLAGVSVSLVVYDGTTIINSATRTVLASTWSRQSIGFTAPTSGRVHLRVYWSSTPSATTRLHVGRLALASGTTALTWARPSLVADSSITYDFTANPGALTLPPGLNLWSYLEPLLQLAGARLYCDEAMAWHLVAADAVQSGQLILNKGDNVTDATDTITRESNGAWWEAVVIRYDDGTTVKYDAAGKPGGLTLRLDYDRPFPGAGAAARLLARSQGRGRVFDLKAISNYAATPGMALSASLPDTDTQTGAVLAVEWAWPADEMRVTSRGLIDTVAGSWALQSTGLTWSAVGTSVTWNTYS</sequence>
<evidence type="ECO:0000313" key="2">
    <source>
        <dbReference type="Proteomes" id="UP001304125"/>
    </source>
</evidence>
<name>A0AA96JAZ7_9MICO</name>
<protein>
    <recommendedName>
        <fullName evidence="3">CBM-cenC domain-containing protein</fullName>
    </recommendedName>
</protein>
<dbReference type="EMBL" id="CP134879">
    <property type="protein sequence ID" value="WNM25246.1"/>
    <property type="molecule type" value="Genomic_DNA"/>
</dbReference>
<dbReference type="RefSeq" id="WP_313500051.1">
    <property type="nucleotide sequence ID" value="NZ_CP134879.1"/>
</dbReference>
<keyword evidence="2" id="KW-1185">Reference proteome</keyword>
<accession>A0AA96JAZ7</accession>
<dbReference type="Gene3D" id="2.60.120.260">
    <property type="entry name" value="Galactose-binding domain-like"/>
    <property type="match status" value="1"/>
</dbReference>
<reference evidence="1 2" key="1">
    <citation type="submission" date="2023-09" db="EMBL/GenBank/DDBJ databases">
        <title>Demequina sp. a novel bacteria isolated from Capsicum annuum.</title>
        <authorList>
            <person name="Humaira Z."/>
            <person name="Lee J."/>
            <person name="Cho D."/>
        </authorList>
    </citation>
    <scope>NUCLEOTIDE SEQUENCE [LARGE SCALE GENOMIC DNA]</scope>
    <source>
        <strain evidence="1 2">OYTSA14</strain>
    </source>
</reference>
<proteinExistence type="predicted"/>
<dbReference type="Proteomes" id="UP001304125">
    <property type="component" value="Chromosome"/>
</dbReference>
<gene>
    <name evidence="1" type="ORF">RN606_03605</name>
</gene>